<protein>
    <submittedName>
        <fullName evidence="3">Uncharacterized protein</fullName>
    </submittedName>
</protein>
<keyword evidence="2" id="KW-0472">Membrane</keyword>
<keyword evidence="2" id="KW-1133">Transmembrane helix</keyword>
<keyword evidence="2" id="KW-0812">Transmembrane</keyword>
<name>A0A7J6TRX6_PEROL</name>
<dbReference type="Proteomes" id="UP000553632">
    <property type="component" value="Unassembled WGS sequence"/>
</dbReference>
<evidence type="ECO:0000256" key="2">
    <source>
        <dbReference type="SAM" id="Phobius"/>
    </source>
</evidence>
<organism evidence="3 4">
    <name type="scientific">Perkinsus olseni</name>
    <name type="common">Perkinsus atlanticus</name>
    <dbReference type="NCBI Taxonomy" id="32597"/>
    <lineage>
        <taxon>Eukaryota</taxon>
        <taxon>Sar</taxon>
        <taxon>Alveolata</taxon>
        <taxon>Perkinsozoa</taxon>
        <taxon>Perkinsea</taxon>
        <taxon>Perkinsida</taxon>
        <taxon>Perkinsidae</taxon>
        <taxon>Perkinsus</taxon>
    </lineage>
</organism>
<evidence type="ECO:0000256" key="1">
    <source>
        <dbReference type="SAM" id="MobiDB-lite"/>
    </source>
</evidence>
<keyword evidence="4" id="KW-1185">Reference proteome</keyword>
<gene>
    <name evidence="3" type="ORF">FOZ63_001792</name>
</gene>
<dbReference type="EMBL" id="JABANO010008868">
    <property type="protein sequence ID" value="KAF4747835.1"/>
    <property type="molecule type" value="Genomic_DNA"/>
</dbReference>
<sequence>MASTELTDDVWQLTLRGLIMSVHSSLLLLVALIVVAPAATWEGREVARARNRMQSQAAAQGDNWMPPQERTEARSGMRSQEAALSQEGSQTSRRSQPREAPQSVAWPPDWQAHSWMLPRVGSESRGTMRSQEMSQTSGKKEPREIRQSPDWTLPREGSQSRRRLQPQDAAEARKWMLPKDQTWARSSVLTQKGEKSRSSMQSQGLGQAGSSMQSQGLGQASSSMQSQGLGQAGSSMQSQGLGQASSSMQSQGLGQAGSSMQSKEVARTRRWTQQDEQVQALHRKGISVGAGQLGCNIFTGAPLEPMDFYFKFSDKEGITSTHLIDRNRNDTYIFQKNENGFNAAVGDVNLWWAPREYWEEVKNAGVLPLGRLSEQTDKILKAVASGPSHYQFKQCLHVVDVILKDPP</sequence>
<proteinExistence type="predicted"/>
<feature type="compositionally biased region" description="Basic and acidic residues" evidence="1">
    <location>
        <begin position="138"/>
        <end position="147"/>
    </location>
</feature>
<dbReference type="AlphaFoldDB" id="A0A7J6TRX6"/>
<feature type="compositionally biased region" description="Polar residues" evidence="1">
    <location>
        <begin position="198"/>
        <end position="262"/>
    </location>
</feature>
<evidence type="ECO:0000313" key="4">
    <source>
        <dbReference type="Proteomes" id="UP000553632"/>
    </source>
</evidence>
<evidence type="ECO:0000313" key="3">
    <source>
        <dbReference type="EMBL" id="KAF4747835.1"/>
    </source>
</evidence>
<accession>A0A7J6TRX6</accession>
<comment type="caution">
    <text evidence="3">The sequence shown here is derived from an EMBL/GenBank/DDBJ whole genome shotgun (WGS) entry which is preliminary data.</text>
</comment>
<feature type="compositionally biased region" description="Polar residues" evidence="1">
    <location>
        <begin position="124"/>
        <end position="137"/>
    </location>
</feature>
<reference evidence="3 4" key="1">
    <citation type="submission" date="2020-04" db="EMBL/GenBank/DDBJ databases">
        <title>Perkinsus olseni comparative genomics.</title>
        <authorList>
            <person name="Bogema D.R."/>
        </authorList>
    </citation>
    <scope>NUCLEOTIDE SEQUENCE [LARGE SCALE GENOMIC DNA]</scope>
    <source>
        <strain evidence="3 4">ATCC PRA-207</strain>
    </source>
</reference>
<feature type="region of interest" description="Disordered" evidence="1">
    <location>
        <begin position="52"/>
        <end position="276"/>
    </location>
</feature>
<feature type="transmembrane region" description="Helical" evidence="2">
    <location>
        <begin position="20"/>
        <end position="41"/>
    </location>
</feature>
<feature type="compositionally biased region" description="Polar residues" evidence="1">
    <location>
        <begin position="82"/>
        <end position="94"/>
    </location>
</feature>
<feature type="non-terminal residue" evidence="3">
    <location>
        <position position="407"/>
    </location>
</feature>